<comment type="caution">
    <text evidence="1">The sequence shown here is derived from an EMBL/GenBank/DDBJ whole genome shotgun (WGS) entry which is preliminary data.</text>
</comment>
<proteinExistence type="predicted"/>
<keyword evidence="2" id="KW-1185">Reference proteome</keyword>
<dbReference type="EMBL" id="VSRR010001597">
    <property type="protein sequence ID" value="MPC26416.1"/>
    <property type="molecule type" value="Genomic_DNA"/>
</dbReference>
<gene>
    <name evidence="1" type="ORF">E2C01_019555</name>
</gene>
<evidence type="ECO:0000313" key="1">
    <source>
        <dbReference type="EMBL" id="MPC26416.1"/>
    </source>
</evidence>
<organism evidence="1 2">
    <name type="scientific">Portunus trituberculatus</name>
    <name type="common">Swimming crab</name>
    <name type="synonym">Neptunus trituberculatus</name>
    <dbReference type="NCBI Taxonomy" id="210409"/>
    <lineage>
        <taxon>Eukaryota</taxon>
        <taxon>Metazoa</taxon>
        <taxon>Ecdysozoa</taxon>
        <taxon>Arthropoda</taxon>
        <taxon>Crustacea</taxon>
        <taxon>Multicrustacea</taxon>
        <taxon>Malacostraca</taxon>
        <taxon>Eumalacostraca</taxon>
        <taxon>Eucarida</taxon>
        <taxon>Decapoda</taxon>
        <taxon>Pleocyemata</taxon>
        <taxon>Brachyura</taxon>
        <taxon>Eubrachyura</taxon>
        <taxon>Portunoidea</taxon>
        <taxon>Portunidae</taxon>
        <taxon>Portuninae</taxon>
        <taxon>Portunus</taxon>
    </lineage>
</organism>
<dbReference type="AlphaFoldDB" id="A0A5B7DZP3"/>
<name>A0A5B7DZP3_PORTR</name>
<sequence length="150" mass="16124">MPRSRCLHRTSPRREGLVLVGEGEGGAGGWKEAARDCAINRISHSITALKGNFSGQEGDFSGERGSLCCFNIRLGINCFPGHFATHLNAYWRNLSPTHPCHTSASARAVRLKQELRTNSLPGQGCGLAYGRGASSDRGYKALIGPTRQNG</sequence>
<accession>A0A5B7DZP3</accession>
<reference evidence="1 2" key="1">
    <citation type="submission" date="2019-05" db="EMBL/GenBank/DDBJ databases">
        <title>Another draft genome of Portunus trituberculatus and its Hox gene families provides insights of decapod evolution.</title>
        <authorList>
            <person name="Jeong J.-H."/>
            <person name="Song I."/>
            <person name="Kim S."/>
            <person name="Choi T."/>
            <person name="Kim D."/>
            <person name="Ryu S."/>
            <person name="Kim W."/>
        </authorList>
    </citation>
    <scope>NUCLEOTIDE SEQUENCE [LARGE SCALE GENOMIC DNA]</scope>
    <source>
        <tissue evidence="1">Muscle</tissue>
    </source>
</reference>
<evidence type="ECO:0000313" key="2">
    <source>
        <dbReference type="Proteomes" id="UP000324222"/>
    </source>
</evidence>
<protein>
    <submittedName>
        <fullName evidence="1">Uncharacterized protein</fullName>
    </submittedName>
</protein>
<dbReference type="Proteomes" id="UP000324222">
    <property type="component" value="Unassembled WGS sequence"/>
</dbReference>